<dbReference type="InterPro" id="IPR009051">
    <property type="entry name" value="Helical_ferredxn"/>
</dbReference>
<dbReference type="InterPro" id="IPR024185">
    <property type="entry name" value="FTHF_cligase-like_sf"/>
</dbReference>
<dbReference type="GO" id="GO:0016491">
    <property type="term" value="F:oxidoreductase activity"/>
    <property type="evidence" value="ECO:0007669"/>
    <property type="project" value="UniProtKB-ARBA"/>
</dbReference>
<dbReference type="AlphaFoldDB" id="A0A1V0N2A7"/>
<keyword evidence="4" id="KW-0249">Electron transport</keyword>
<dbReference type="KEGG" id="fai:FAD_0315"/>
<dbReference type="InterPro" id="IPR017900">
    <property type="entry name" value="4Fe4S_Fe_S_CS"/>
</dbReference>
<dbReference type="PANTHER" id="PTHR47153">
    <property type="entry name" value="LACTATE UTILIZATION PROTEIN B"/>
    <property type="match status" value="1"/>
</dbReference>
<dbReference type="Gene3D" id="3.40.50.10420">
    <property type="entry name" value="NagB/RpiA/CoA transferase-like"/>
    <property type="match status" value="1"/>
</dbReference>
<keyword evidence="7" id="KW-1185">Reference proteome</keyword>
<dbReference type="InterPro" id="IPR037171">
    <property type="entry name" value="NagB/RpiA_transferase-like"/>
</dbReference>
<keyword evidence="2" id="KW-0408">Iron</keyword>
<dbReference type="SUPFAM" id="SSF46548">
    <property type="entry name" value="alpha-helical ferredoxin"/>
    <property type="match status" value="1"/>
</dbReference>
<dbReference type="Pfam" id="PF13183">
    <property type="entry name" value="Fer4_8"/>
    <property type="match status" value="1"/>
</dbReference>
<dbReference type="GO" id="GO:0051539">
    <property type="term" value="F:4 iron, 4 sulfur cluster binding"/>
    <property type="evidence" value="ECO:0007669"/>
    <property type="project" value="UniProtKB-KW"/>
</dbReference>
<evidence type="ECO:0000256" key="3">
    <source>
        <dbReference type="ARBA" id="ARBA00022737"/>
    </source>
</evidence>
<dbReference type="OrthoDB" id="23833at2157"/>
<sequence>MNYEWDVAVNKAIVNNAPRVQQILDDNPYIKDVASELRKTKNTVLDNIESYISKTEESVKRTGGHFHYAKDSSEAMDIVREILGEKSKIVLSKSNVLYEIKLREELEKEGKDIWETDLGEYLVQINNDMPSHLVAPAIHLTKDKIGKLLHENLDSTINENTSPEEMVSRVRKFLMEKYLGAEVGITGANAIAADTGSVLLIENEGNIRMDTVLPQVHIAITGIDKIVPTLKDAFNEVIVQASYAGFYPPAYINVTSGPSATGDIELKHVSPATGPKEFHLIVLDNGRKEAIDSDIRESLLCIRCGRCYFSCPSYKLYGKDFGDSPYTGPTGIMWSAITMKKYDKSMLCMHSGGCREVCPMDINIPQVIEKIKFRYIES</sequence>
<dbReference type="PROSITE" id="PS51379">
    <property type="entry name" value="4FE4S_FER_2"/>
    <property type="match status" value="1"/>
</dbReference>
<keyword evidence="3" id="KW-0677">Repeat</keyword>
<dbReference type="EMBL" id="CP015363">
    <property type="protein sequence ID" value="ARD84237.1"/>
    <property type="molecule type" value="Genomic_DNA"/>
</dbReference>
<proteinExistence type="predicted"/>
<name>A0A1V0N2A7_9ARCH</name>
<dbReference type="Pfam" id="PF02589">
    <property type="entry name" value="LUD_dom"/>
    <property type="match status" value="1"/>
</dbReference>
<protein>
    <submittedName>
        <fullName evidence="6">Iron-sulfur cluster-binding protein</fullName>
    </submittedName>
</protein>
<dbReference type="Proteomes" id="UP000192050">
    <property type="component" value="Chromosome"/>
</dbReference>
<dbReference type="PANTHER" id="PTHR47153:SF2">
    <property type="entry name" value="LACTATE UTILIZATION PROTEIN B"/>
    <property type="match status" value="1"/>
</dbReference>
<dbReference type="Gene3D" id="1.10.1060.10">
    <property type="entry name" value="Alpha-helical ferredoxin"/>
    <property type="match status" value="1"/>
</dbReference>
<dbReference type="InterPro" id="IPR004452">
    <property type="entry name" value="LutB/LldF"/>
</dbReference>
<accession>A0A1V0N2A7</accession>
<reference evidence="6 7" key="1">
    <citation type="submission" date="2011-10" db="EMBL/GenBank/DDBJ databases">
        <title>Metabolic and evolutionary patterns in the extreme acidophile Ferroplasma acidiphilum.</title>
        <authorList>
            <person name="Golyshina O.V."/>
            <person name="Kozyavkin S.A."/>
            <person name="Tatusov R.L."/>
            <person name="Slesarev A.I."/>
            <person name="Golyshin P.N."/>
        </authorList>
    </citation>
    <scope>NUCLEOTIDE SEQUENCE [LARGE SCALE GENOMIC DNA]</scope>
    <source>
        <strain evidence="7">Y</strain>
    </source>
</reference>
<keyword evidence="1" id="KW-0813">Transport</keyword>
<dbReference type="PROSITE" id="PS00198">
    <property type="entry name" value="4FE4S_FER_1"/>
    <property type="match status" value="1"/>
</dbReference>
<gene>
    <name evidence="6" type="ORF">FAD_0315</name>
</gene>
<evidence type="ECO:0000256" key="4">
    <source>
        <dbReference type="ARBA" id="ARBA00022982"/>
    </source>
</evidence>
<evidence type="ECO:0000256" key="1">
    <source>
        <dbReference type="ARBA" id="ARBA00022448"/>
    </source>
</evidence>
<keyword evidence="2" id="KW-0479">Metal-binding</keyword>
<dbReference type="GO" id="GO:0006089">
    <property type="term" value="P:lactate metabolic process"/>
    <property type="evidence" value="ECO:0007669"/>
    <property type="project" value="InterPro"/>
</dbReference>
<evidence type="ECO:0000313" key="6">
    <source>
        <dbReference type="EMBL" id="ARD84237.1"/>
    </source>
</evidence>
<dbReference type="GeneID" id="31675824"/>
<dbReference type="InterPro" id="IPR003741">
    <property type="entry name" value="LUD_dom"/>
</dbReference>
<evidence type="ECO:0000313" key="7">
    <source>
        <dbReference type="Proteomes" id="UP000192050"/>
    </source>
</evidence>
<keyword evidence="2" id="KW-0004">4Fe-4S</keyword>
<feature type="domain" description="4Fe-4S ferredoxin-type" evidence="5">
    <location>
        <begin position="291"/>
        <end position="321"/>
    </location>
</feature>
<dbReference type="InterPro" id="IPR017896">
    <property type="entry name" value="4Fe4S_Fe-S-bd"/>
</dbReference>
<evidence type="ECO:0000256" key="2">
    <source>
        <dbReference type="ARBA" id="ARBA00022485"/>
    </source>
</evidence>
<dbReference type="STRING" id="74969.FAD_0315"/>
<dbReference type="SUPFAM" id="SSF100950">
    <property type="entry name" value="NagB/RpiA/CoA transferase-like"/>
    <property type="match status" value="1"/>
</dbReference>
<evidence type="ECO:0000259" key="5">
    <source>
        <dbReference type="PROSITE" id="PS51379"/>
    </source>
</evidence>
<organism evidence="6 7">
    <name type="scientific">Ferroplasma acidiphilum</name>
    <dbReference type="NCBI Taxonomy" id="74969"/>
    <lineage>
        <taxon>Archaea</taxon>
        <taxon>Methanobacteriati</taxon>
        <taxon>Thermoplasmatota</taxon>
        <taxon>Thermoplasmata</taxon>
        <taxon>Thermoplasmatales</taxon>
        <taxon>Ferroplasmaceae</taxon>
        <taxon>Ferroplasma</taxon>
    </lineage>
</organism>
<keyword evidence="2" id="KW-0411">Iron-sulfur</keyword>
<dbReference type="RefSeq" id="WP_081141487.1">
    <property type="nucleotide sequence ID" value="NZ_CP015363.1"/>
</dbReference>